<proteinExistence type="predicted"/>
<dbReference type="Proteomes" id="UP000435112">
    <property type="component" value="Unassembled WGS sequence"/>
</dbReference>
<dbReference type="EMBL" id="QXFU01011096">
    <property type="protein sequence ID" value="KAE8952880.1"/>
    <property type="molecule type" value="Genomic_DNA"/>
</dbReference>
<evidence type="ECO:0000313" key="1">
    <source>
        <dbReference type="EMBL" id="KAE8952880.1"/>
    </source>
</evidence>
<feature type="non-terminal residue" evidence="1">
    <location>
        <position position="1"/>
    </location>
</feature>
<protein>
    <submittedName>
        <fullName evidence="1">Uncharacterized protein</fullName>
    </submittedName>
</protein>
<gene>
    <name evidence="1" type="ORF">PR002_g32551</name>
</gene>
<name>A0A6A3G7M5_9STRA</name>
<comment type="caution">
    <text evidence="1">The sequence shown here is derived from an EMBL/GenBank/DDBJ whole genome shotgun (WGS) entry which is preliminary data.</text>
</comment>
<reference evidence="1 2" key="1">
    <citation type="submission" date="2018-09" db="EMBL/GenBank/DDBJ databases">
        <title>Genomic investigation of the strawberry pathogen Phytophthora fragariae indicates pathogenicity is determined by transcriptional variation in three key races.</title>
        <authorList>
            <person name="Adams T.M."/>
            <person name="Armitage A.D."/>
            <person name="Sobczyk M.K."/>
            <person name="Bates H.J."/>
            <person name="Dunwell J.M."/>
            <person name="Nellist C.F."/>
            <person name="Harrison R.J."/>
        </authorList>
    </citation>
    <scope>NUCLEOTIDE SEQUENCE [LARGE SCALE GENOMIC DNA]</scope>
    <source>
        <strain evidence="1 2">SCRP324</strain>
    </source>
</reference>
<sequence length="28" mass="3048">GKLIFTLEKNGTAHIKSVGLARVDILPR</sequence>
<evidence type="ECO:0000313" key="2">
    <source>
        <dbReference type="Proteomes" id="UP000435112"/>
    </source>
</evidence>
<dbReference type="AlphaFoldDB" id="A0A6A3G7M5"/>
<organism evidence="1 2">
    <name type="scientific">Phytophthora rubi</name>
    <dbReference type="NCBI Taxonomy" id="129364"/>
    <lineage>
        <taxon>Eukaryota</taxon>
        <taxon>Sar</taxon>
        <taxon>Stramenopiles</taxon>
        <taxon>Oomycota</taxon>
        <taxon>Peronosporomycetes</taxon>
        <taxon>Peronosporales</taxon>
        <taxon>Peronosporaceae</taxon>
        <taxon>Phytophthora</taxon>
    </lineage>
</organism>
<accession>A0A6A3G7M5</accession>